<dbReference type="Pfam" id="PF00565">
    <property type="entry name" value="SNase"/>
    <property type="match status" value="1"/>
</dbReference>
<comment type="caution">
    <text evidence="6">The sequence shown here is derived from an EMBL/GenBank/DDBJ whole genome shotgun (WGS) entry which is preliminary data.</text>
</comment>
<name>A0A6B2R0Z7_9BURK</name>
<evidence type="ECO:0000259" key="5">
    <source>
        <dbReference type="PROSITE" id="PS50830"/>
    </source>
</evidence>
<keyword evidence="4" id="KW-0812">Transmembrane</keyword>
<sequence>MKNTLPVSTSRLAGLLRLTGVSRPVAAILAVGIVGLATFFMNPEIPGMSQAAAASPKSATFTLTGKVVQVSDGDTINILIDRETHRIRLASIDAPETSHGSARPGQPFGEASRKNLAEYVAGKTLTLTCYEKDRYGRDVCDVPVGETTANRLQVEKGMAWANQQGGGKYLRDRSLVDLEKQARAQKLGLWAEPNAVAPWVWRDVCWQKQKC</sequence>
<keyword evidence="3" id="KW-0378">Hydrolase</keyword>
<dbReference type="Gene3D" id="2.40.50.90">
    <property type="match status" value="1"/>
</dbReference>
<dbReference type="SUPFAM" id="SSF50199">
    <property type="entry name" value="Staphylococcal nuclease"/>
    <property type="match status" value="1"/>
</dbReference>
<keyword evidence="4" id="KW-1133">Transmembrane helix</keyword>
<dbReference type="InterPro" id="IPR002071">
    <property type="entry name" value="Thermonucl_AS"/>
</dbReference>
<keyword evidence="1" id="KW-0540">Nuclease</keyword>
<proteinExistence type="predicted"/>
<dbReference type="PANTHER" id="PTHR12302">
    <property type="entry name" value="EBNA2 BINDING PROTEIN P100"/>
    <property type="match status" value="1"/>
</dbReference>
<feature type="transmembrane region" description="Helical" evidence="4">
    <location>
        <begin position="21"/>
        <end position="41"/>
    </location>
</feature>
<dbReference type="PROSITE" id="PS01123">
    <property type="entry name" value="TNASE_1"/>
    <property type="match status" value="1"/>
</dbReference>
<dbReference type="PROSITE" id="PS50830">
    <property type="entry name" value="TNASE_3"/>
    <property type="match status" value="1"/>
</dbReference>
<dbReference type="GO" id="GO:0004519">
    <property type="term" value="F:endonuclease activity"/>
    <property type="evidence" value="ECO:0007669"/>
    <property type="project" value="UniProtKB-KW"/>
</dbReference>
<reference evidence="6" key="1">
    <citation type="submission" date="2020-02" db="EMBL/GenBank/DDBJ databases">
        <authorList>
            <person name="Chen W.-M."/>
        </authorList>
    </citation>
    <scope>NUCLEOTIDE SEQUENCE</scope>
    <source>
        <strain evidence="6">NBD-18</strain>
    </source>
</reference>
<keyword evidence="4" id="KW-0472">Membrane</keyword>
<dbReference type="RefSeq" id="WP_163652327.1">
    <property type="nucleotide sequence ID" value="NZ_JAAGRN010000003.1"/>
</dbReference>
<dbReference type="InterPro" id="IPR035437">
    <property type="entry name" value="SNase_OB-fold_sf"/>
</dbReference>
<evidence type="ECO:0000256" key="1">
    <source>
        <dbReference type="ARBA" id="ARBA00022722"/>
    </source>
</evidence>
<organism evidence="6">
    <name type="scientific">Sheuella amnicola</name>
    <dbReference type="NCBI Taxonomy" id="2707330"/>
    <lineage>
        <taxon>Bacteria</taxon>
        <taxon>Pseudomonadati</taxon>
        <taxon>Pseudomonadota</taxon>
        <taxon>Betaproteobacteria</taxon>
        <taxon>Burkholderiales</taxon>
        <taxon>Alcaligenaceae</taxon>
        <taxon>Sheuella</taxon>
    </lineage>
</organism>
<dbReference type="EMBL" id="JAAGRN010000003">
    <property type="protein sequence ID" value="NDY82667.1"/>
    <property type="molecule type" value="Genomic_DNA"/>
</dbReference>
<dbReference type="SMART" id="SM00318">
    <property type="entry name" value="SNc"/>
    <property type="match status" value="1"/>
</dbReference>
<evidence type="ECO:0000313" key="6">
    <source>
        <dbReference type="EMBL" id="NDY82667.1"/>
    </source>
</evidence>
<keyword evidence="2" id="KW-0255">Endonuclease</keyword>
<evidence type="ECO:0000256" key="4">
    <source>
        <dbReference type="SAM" id="Phobius"/>
    </source>
</evidence>
<dbReference type="PANTHER" id="PTHR12302:SF3">
    <property type="entry name" value="SERINE_THREONINE-PROTEIN KINASE 31"/>
    <property type="match status" value="1"/>
</dbReference>
<evidence type="ECO:0000256" key="3">
    <source>
        <dbReference type="ARBA" id="ARBA00022801"/>
    </source>
</evidence>
<evidence type="ECO:0000256" key="2">
    <source>
        <dbReference type="ARBA" id="ARBA00022759"/>
    </source>
</evidence>
<dbReference type="AlphaFoldDB" id="A0A6B2R0Z7"/>
<dbReference type="InterPro" id="IPR016071">
    <property type="entry name" value="Staphylococal_nuclease_OB-fold"/>
</dbReference>
<dbReference type="GO" id="GO:0005737">
    <property type="term" value="C:cytoplasm"/>
    <property type="evidence" value="ECO:0007669"/>
    <property type="project" value="TreeGrafter"/>
</dbReference>
<feature type="domain" description="TNase-like" evidence="5">
    <location>
        <begin position="61"/>
        <end position="192"/>
    </location>
</feature>
<dbReference type="GO" id="GO:0016787">
    <property type="term" value="F:hydrolase activity"/>
    <property type="evidence" value="ECO:0007669"/>
    <property type="project" value="UniProtKB-KW"/>
</dbReference>
<gene>
    <name evidence="6" type="ORF">G3I67_05405</name>
</gene>
<dbReference type="GO" id="GO:0003676">
    <property type="term" value="F:nucleic acid binding"/>
    <property type="evidence" value="ECO:0007669"/>
    <property type="project" value="InterPro"/>
</dbReference>
<accession>A0A6B2R0Z7</accession>
<protein>
    <submittedName>
        <fullName evidence="6">Thermonuclease family protein</fullName>
    </submittedName>
</protein>